<feature type="compositionally biased region" description="Gly residues" evidence="11">
    <location>
        <begin position="50"/>
        <end position="63"/>
    </location>
</feature>
<evidence type="ECO:0000256" key="2">
    <source>
        <dbReference type="ARBA" id="ARBA00022723"/>
    </source>
</evidence>
<keyword evidence="8" id="KW-0539">Nucleus</keyword>
<dbReference type="InterPro" id="IPR036893">
    <property type="entry name" value="SBP_sf"/>
</dbReference>
<keyword evidence="2" id="KW-0479">Metal-binding</keyword>
<dbReference type="GO" id="GO:0003677">
    <property type="term" value="F:DNA binding"/>
    <property type="evidence" value="ECO:0007669"/>
    <property type="project" value="UniProtKB-KW"/>
</dbReference>
<sequence length="459" mass="50224">MNYFSEMEWNTKWDWENFVMFGSKASDSPKKVPSADWMLMEDGESSFNLSGGGGNSGGSGSEVGHGSSAKSSISASTDSLPKDGMKTPNFYFETFDGSAGDFSEKIESTRNEVSGTSPLETSVASAEPLIGLKLGKRLYFENSSAGSSVKSASFTAVPTSSTSLTKKLKSSAPNESIPRCQVEGCNIDLSAAKDYHRKHKVCDIHSKCPKVIVGGLERRFCQQCSRFHGVSEFEEKKRSCRRRLSDHNARRRKPRQETIEFNSGRLSSPFYDGRPQMNFFLNNAPLIPSRTATNSRCSKFTLTKVYPSKPDKAGGFDGQVNMPGIQPPHTFSMHDNVSNGSTSEVLNPGFKGSIFSSCLDEAPEYHCALSLLSTGSWGSCVPESIIPYNPTNESSTSMHQPVMHAIPEGLPLASAEFWQTGQQPTHPRIPALPQNGTFQEMQLFKAPPYGANFYSNVQN</sequence>
<evidence type="ECO:0000313" key="14">
    <source>
        <dbReference type="Proteomes" id="UP000594638"/>
    </source>
</evidence>
<keyword evidence="5" id="KW-0805">Transcription regulation</keyword>
<gene>
    <name evidence="13" type="ORF">OLEA9_A049058</name>
</gene>
<evidence type="ECO:0000256" key="10">
    <source>
        <dbReference type="PROSITE-ProRule" id="PRU00470"/>
    </source>
</evidence>
<keyword evidence="6" id="KW-0238">DNA-binding</keyword>
<dbReference type="Proteomes" id="UP000594638">
    <property type="component" value="Unassembled WGS sequence"/>
</dbReference>
<dbReference type="InterPro" id="IPR004333">
    <property type="entry name" value="SBP_dom"/>
</dbReference>
<dbReference type="OrthoDB" id="514967at2759"/>
<evidence type="ECO:0000256" key="11">
    <source>
        <dbReference type="SAM" id="MobiDB-lite"/>
    </source>
</evidence>
<dbReference type="GO" id="GO:0005634">
    <property type="term" value="C:nucleus"/>
    <property type="evidence" value="ECO:0007669"/>
    <property type="project" value="UniProtKB-SubCell"/>
</dbReference>
<evidence type="ECO:0000256" key="1">
    <source>
        <dbReference type="ARBA" id="ARBA00004123"/>
    </source>
</evidence>
<comment type="function">
    <text evidence="9">Probable transcriptional factor. Binds to the promoter of the SQUAMOSA gene.</text>
</comment>
<dbReference type="PANTHER" id="PTHR31251">
    <property type="entry name" value="SQUAMOSA PROMOTER-BINDING-LIKE PROTEIN 4"/>
    <property type="match status" value="1"/>
</dbReference>
<feature type="domain" description="SBP-type" evidence="12">
    <location>
        <begin position="177"/>
        <end position="254"/>
    </location>
</feature>
<comment type="subcellular location">
    <subcellularLocation>
        <location evidence="1">Nucleus</location>
    </subcellularLocation>
</comment>
<evidence type="ECO:0000256" key="7">
    <source>
        <dbReference type="ARBA" id="ARBA00023163"/>
    </source>
</evidence>
<dbReference type="InterPro" id="IPR044817">
    <property type="entry name" value="SBP-like"/>
</dbReference>
<dbReference type="FunFam" id="4.10.1100.10:FF:000001">
    <property type="entry name" value="Squamosa promoter-binding-like protein 14"/>
    <property type="match status" value="1"/>
</dbReference>
<evidence type="ECO:0000313" key="13">
    <source>
        <dbReference type="EMBL" id="CAA2970038.1"/>
    </source>
</evidence>
<evidence type="ECO:0000256" key="6">
    <source>
        <dbReference type="ARBA" id="ARBA00023125"/>
    </source>
</evidence>
<reference evidence="13 14" key="1">
    <citation type="submission" date="2019-12" db="EMBL/GenBank/DDBJ databases">
        <authorList>
            <person name="Alioto T."/>
            <person name="Alioto T."/>
            <person name="Gomez Garrido J."/>
        </authorList>
    </citation>
    <scope>NUCLEOTIDE SEQUENCE [LARGE SCALE GENOMIC DNA]</scope>
</reference>
<dbReference type="PANTHER" id="PTHR31251:SF74">
    <property type="entry name" value="SQUAMOSA PROMOTER-BINDING-LIKE PROTEIN 2"/>
    <property type="match status" value="1"/>
</dbReference>
<evidence type="ECO:0000256" key="3">
    <source>
        <dbReference type="ARBA" id="ARBA00022771"/>
    </source>
</evidence>
<feature type="region of interest" description="Disordered" evidence="11">
    <location>
        <begin position="43"/>
        <end position="81"/>
    </location>
</feature>
<protein>
    <submittedName>
        <fullName evidence="13">Squamosa promoter-binding 12</fullName>
    </submittedName>
</protein>
<dbReference type="Pfam" id="PF03110">
    <property type="entry name" value="SBP"/>
    <property type="match status" value="1"/>
</dbReference>
<evidence type="ECO:0000256" key="5">
    <source>
        <dbReference type="ARBA" id="ARBA00023015"/>
    </source>
</evidence>
<dbReference type="GO" id="GO:0008270">
    <property type="term" value="F:zinc ion binding"/>
    <property type="evidence" value="ECO:0007669"/>
    <property type="project" value="UniProtKB-KW"/>
</dbReference>
<dbReference type="AlphaFoldDB" id="A0A8S0QLB5"/>
<name>A0A8S0QLB5_OLEEU</name>
<dbReference type="SUPFAM" id="SSF103612">
    <property type="entry name" value="SBT domain"/>
    <property type="match status" value="1"/>
</dbReference>
<dbReference type="Gene3D" id="4.10.1100.10">
    <property type="entry name" value="Transcription factor, SBP-box domain"/>
    <property type="match status" value="1"/>
</dbReference>
<proteinExistence type="predicted"/>
<organism evidence="13 14">
    <name type="scientific">Olea europaea subsp. europaea</name>
    <dbReference type="NCBI Taxonomy" id="158383"/>
    <lineage>
        <taxon>Eukaryota</taxon>
        <taxon>Viridiplantae</taxon>
        <taxon>Streptophyta</taxon>
        <taxon>Embryophyta</taxon>
        <taxon>Tracheophyta</taxon>
        <taxon>Spermatophyta</taxon>
        <taxon>Magnoliopsida</taxon>
        <taxon>eudicotyledons</taxon>
        <taxon>Gunneridae</taxon>
        <taxon>Pentapetalae</taxon>
        <taxon>asterids</taxon>
        <taxon>lamiids</taxon>
        <taxon>Lamiales</taxon>
        <taxon>Oleaceae</taxon>
        <taxon>Oleeae</taxon>
        <taxon>Olea</taxon>
    </lineage>
</organism>
<evidence type="ECO:0000256" key="4">
    <source>
        <dbReference type="ARBA" id="ARBA00022833"/>
    </source>
</evidence>
<dbReference type="PROSITE" id="PS51141">
    <property type="entry name" value="ZF_SBP"/>
    <property type="match status" value="1"/>
</dbReference>
<evidence type="ECO:0000256" key="9">
    <source>
        <dbReference type="ARBA" id="ARBA00056472"/>
    </source>
</evidence>
<accession>A0A8S0QLB5</accession>
<feature type="compositionally biased region" description="Low complexity" evidence="11">
    <location>
        <begin position="64"/>
        <end position="79"/>
    </location>
</feature>
<comment type="caution">
    <text evidence="13">The sequence shown here is derived from an EMBL/GenBank/DDBJ whole genome shotgun (WGS) entry which is preliminary data.</text>
</comment>
<keyword evidence="7" id="KW-0804">Transcription</keyword>
<dbReference type="Gramene" id="OE9A049058T2">
    <property type="protein sequence ID" value="OE9A049058C2"/>
    <property type="gene ID" value="OE9A049058"/>
</dbReference>
<keyword evidence="3 10" id="KW-0863">Zinc-finger</keyword>
<keyword evidence="4" id="KW-0862">Zinc</keyword>
<dbReference type="EMBL" id="CACTIH010001960">
    <property type="protein sequence ID" value="CAA2970038.1"/>
    <property type="molecule type" value="Genomic_DNA"/>
</dbReference>
<evidence type="ECO:0000256" key="8">
    <source>
        <dbReference type="ARBA" id="ARBA00023242"/>
    </source>
</evidence>
<evidence type="ECO:0000259" key="12">
    <source>
        <dbReference type="PROSITE" id="PS51141"/>
    </source>
</evidence>
<keyword evidence="14" id="KW-1185">Reference proteome</keyword>